<dbReference type="EMBL" id="CP136336">
    <property type="protein sequence ID" value="WOB06558.1"/>
    <property type="molecule type" value="Genomic_DNA"/>
</dbReference>
<name>A0ABZ0CNK6_9BURK</name>
<protein>
    <recommendedName>
        <fullName evidence="3">Conjugal transfer protein TraD</fullName>
    </recommendedName>
</protein>
<dbReference type="Proteomes" id="UP001303946">
    <property type="component" value="Chromosome"/>
</dbReference>
<evidence type="ECO:0008006" key="3">
    <source>
        <dbReference type="Google" id="ProtNLM"/>
    </source>
</evidence>
<keyword evidence="2" id="KW-1185">Reference proteome</keyword>
<evidence type="ECO:0000313" key="1">
    <source>
        <dbReference type="EMBL" id="WOB06558.1"/>
    </source>
</evidence>
<evidence type="ECO:0000313" key="2">
    <source>
        <dbReference type="Proteomes" id="UP001303946"/>
    </source>
</evidence>
<proteinExistence type="predicted"/>
<reference evidence="1 2" key="1">
    <citation type="submission" date="2023-10" db="EMBL/GenBank/DDBJ databases">
        <title>Bacteria for the degradation of biodegradable plastic PBAT(Polybutylene adipate terephthalate).</title>
        <authorList>
            <person name="Weon H.-Y."/>
            <person name="Yeon J."/>
        </authorList>
    </citation>
    <scope>NUCLEOTIDE SEQUENCE [LARGE SCALE GENOMIC DNA]</scope>
    <source>
        <strain evidence="1 2">SBD 7-3</strain>
    </source>
</reference>
<gene>
    <name evidence="1" type="ORF">RXV79_16690</name>
</gene>
<organism evidence="1 2">
    <name type="scientific">Piscinibacter gummiphilus</name>
    <dbReference type="NCBI Taxonomy" id="946333"/>
    <lineage>
        <taxon>Bacteria</taxon>
        <taxon>Pseudomonadati</taxon>
        <taxon>Pseudomonadota</taxon>
        <taxon>Betaproteobacteria</taxon>
        <taxon>Burkholderiales</taxon>
        <taxon>Sphaerotilaceae</taxon>
        <taxon>Piscinibacter</taxon>
    </lineage>
</organism>
<sequence>MDIITKDAWKRRYAAHMAKVADVSEEIGLQAADASLEAGSAEEFATPEEAADAEISCWADSEGATCD</sequence>
<accession>A0ABZ0CNK6</accession>
<dbReference type="RefSeq" id="WP_316699057.1">
    <property type="nucleotide sequence ID" value="NZ_CP136336.1"/>
</dbReference>